<sequence>MMWMVNLTMLLQMCLVTPALQMLQMLHFIRKLLSLPVEMCGLHKASRMLIMIQLQAMSMHLTGNCHSHINLVESKIPN</sequence>
<evidence type="ECO:0000313" key="2">
    <source>
        <dbReference type="EMBL" id="MBW89664.1"/>
    </source>
</evidence>
<evidence type="ECO:0000256" key="1">
    <source>
        <dbReference type="SAM" id="SignalP"/>
    </source>
</evidence>
<feature type="chain" id="PRO_5015084980" evidence="1">
    <location>
        <begin position="20"/>
        <end position="78"/>
    </location>
</feature>
<accession>A0A2P2J859</accession>
<dbReference type="EMBL" id="GGEC01009181">
    <property type="protein sequence ID" value="MBW89664.1"/>
    <property type="molecule type" value="Transcribed_RNA"/>
</dbReference>
<name>A0A2P2J859_RHIMU</name>
<dbReference type="EMBL" id="GGEC01009182">
    <property type="protein sequence ID" value="MBW89665.1"/>
    <property type="molecule type" value="Transcribed_RNA"/>
</dbReference>
<protein>
    <submittedName>
        <fullName evidence="3">Uncharacterized protein LOC8273091 isoform X1</fullName>
    </submittedName>
</protein>
<evidence type="ECO:0000313" key="3">
    <source>
        <dbReference type="EMBL" id="MBW89665.1"/>
    </source>
</evidence>
<feature type="signal peptide" evidence="1">
    <location>
        <begin position="1"/>
        <end position="19"/>
    </location>
</feature>
<reference evidence="2" key="1">
    <citation type="submission" date="2018-02" db="EMBL/GenBank/DDBJ databases">
        <title>Rhizophora mucronata_Transcriptome.</title>
        <authorList>
            <person name="Meera S.P."/>
            <person name="Sreeshan A."/>
            <person name="Augustine A."/>
        </authorList>
    </citation>
    <scope>NUCLEOTIDE SEQUENCE</scope>
    <source>
        <tissue evidence="2">Leaf</tissue>
    </source>
</reference>
<dbReference type="AlphaFoldDB" id="A0A2P2J859"/>
<organism evidence="2">
    <name type="scientific">Rhizophora mucronata</name>
    <name type="common">Asiatic mangrove</name>
    <dbReference type="NCBI Taxonomy" id="61149"/>
    <lineage>
        <taxon>Eukaryota</taxon>
        <taxon>Viridiplantae</taxon>
        <taxon>Streptophyta</taxon>
        <taxon>Embryophyta</taxon>
        <taxon>Tracheophyta</taxon>
        <taxon>Spermatophyta</taxon>
        <taxon>Magnoliopsida</taxon>
        <taxon>eudicotyledons</taxon>
        <taxon>Gunneridae</taxon>
        <taxon>Pentapetalae</taxon>
        <taxon>rosids</taxon>
        <taxon>fabids</taxon>
        <taxon>Malpighiales</taxon>
        <taxon>Rhizophoraceae</taxon>
        <taxon>Rhizophora</taxon>
    </lineage>
</organism>
<proteinExistence type="predicted"/>
<keyword evidence="1" id="KW-0732">Signal</keyword>